<sequence>GMWRGIGEVMCRHDDLTTLLQENETPCMNHVALEPMYEFCVKHGLNCMMHQNADRTAKVESNGFYEYQFEMEQVLEKFPELKLVWCHAGVSRRTFEPNHHEMLDELMDKYPNLTADISWVVWELTICGED</sequence>
<keyword evidence="3" id="KW-1185">Reference proteome</keyword>
<proteinExistence type="predicted"/>
<dbReference type="InParanoid" id="F0YQ14"/>
<dbReference type="Proteomes" id="UP000002729">
    <property type="component" value="Unassembled WGS sequence"/>
</dbReference>
<feature type="domain" description="Amidohydrolase-related" evidence="1">
    <location>
        <begin position="33"/>
        <end position="123"/>
    </location>
</feature>
<dbReference type="InterPro" id="IPR006680">
    <property type="entry name" value="Amidohydro-rel"/>
</dbReference>
<evidence type="ECO:0000259" key="1">
    <source>
        <dbReference type="Pfam" id="PF04909"/>
    </source>
</evidence>
<feature type="non-terminal residue" evidence="2">
    <location>
        <position position="130"/>
    </location>
</feature>
<dbReference type="GO" id="GO:0016787">
    <property type="term" value="F:hydrolase activity"/>
    <property type="evidence" value="ECO:0007669"/>
    <property type="project" value="InterPro"/>
</dbReference>
<dbReference type="AlphaFoldDB" id="F0YQ14"/>
<reference evidence="2 3" key="1">
    <citation type="journal article" date="2011" name="Proc. Natl. Acad. Sci. U.S.A.">
        <title>Niche of harmful alga Aureococcus anophagefferens revealed through ecogenomics.</title>
        <authorList>
            <person name="Gobler C.J."/>
            <person name="Berry D.L."/>
            <person name="Dyhrman S.T."/>
            <person name="Wilhelm S.W."/>
            <person name="Salamov A."/>
            <person name="Lobanov A.V."/>
            <person name="Zhang Y."/>
            <person name="Collier J.L."/>
            <person name="Wurch L.L."/>
            <person name="Kustka A.B."/>
            <person name="Dill B.D."/>
            <person name="Shah M."/>
            <person name="VerBerkmoes N.C."/>
            <person name="Kuo A."/>
            <person name="Terry A."/>
            <person name="Pangilinan J."/>
            <person name="Lindquist E.A."/>
            <person name="Lucas S."/>
            <person name="Paulsen I.T."/>
            <person name="Hattenrath-Lehmann T.K."/>
            <person name="Talmage S.C."/>
            <person name="Walker E.A."/>
            <person name="Koch F."/>
            <person name="Burson A.M."/>
            <person name="Marcoval M.A."/>
            <person name="Tang Y.Z."/>
            <person name="Lecleir G.R."/>
            <person name="Coyne K.J."/>
            <person name="Berg G.M."/>
            <person name="Bertrand E.M."/>
            <person name="Saito M.A."/>
            <person name="Gladyshev V.N."/>
            <person name="Grigoriev I.V."/>
        </authorList>
    </citation>
    <scope>NUCLEOTIDE SEQUENCE [LARGE SCALE GENOMIC DNA]</scope>
    <source>
        <strain evidence="3">CCMP 1984</strain>
    </source>
</reference>
<dbReference type="InterPro" id="IPR032466">
    <property type="entry name" value="Metal_Hydrolase"/>
</dbReference>
<dbReference type="KEGG" id="aaf:AURANDRAFT_17834"/>
<dbReference type="RefSeq" id="XP_009042506.1">
    <property type="nucleotide sequence ID" value="XM_009044258.1"/>
</dbReference>
<dbReference type="Pfam" id="PF04909">
    <property type="entry name" value="Amidohydro_2"/>
    <property type="match status" value="1"/>
</dbReference>
<dbReference type="SUPFAM" id="SSF51556">
    <property type="entry name" value="Metallo-dependent hydrolases"/>
    <property type="match status" value="1"/>
</dbReference>
<evidence type="ECO:0000313" key="3">
    <source>
        <dbReference type="Proteomes" id="UP000002729"/>
    </source>
</evidence>
<name>F0YQ14_AURAN</name>
<feature type="non-terminal residue" evidence="2">
    <location>
        <position position="1"/>
    </location>
</feature>
<dbReference type="Gene3D" id="3.20.20.140">
    <property type="entry name" value="Metal-dependent hydrolases"/>
    <property type="match status" value="1"/>
</dbReference>
<dbReference type="EMBL" id="GL833312">
    <property type="protein sequence ID" value="EGB02793.1"/>
    <property type="molecule type" value="Genomic_DNA"/>
</dbReference>
<protein>
    <recommendedName>
        <fullName evidence="1">Amidohydrolase-related domain-containing protein</fullName>
    </recommendedName>
</protein>
<organism evidence="3">
    <name type="scientific">Aureococcus anophagefferens</name>
    <name type="common">Harmful bloom alga</name>
    <dbReference type="NCBI Taxonomy" id="44056"/>
    <lineage>
        <taxon>Eukaryota</taxon>
        <taxon>Sar</taxon>
        <taxon>Stramenopiles</taxon>
        <taxon>Ochrophyta</taxon>
        <taxon>Pelagophyceae</taxon>
        <taxon>Pelagomonadales</taxon>
        <taxon>Pelagomonadaceae</taxon>
        <taxon>Aureococcus</taxon>
    </lineage>
</organism>
<gene>
    <name evidence="2" type="ORF">AURANDRAFT_17834</name>
</gene>
<dbReference type="GeneID" id="20218903"/>
<accession>F0YQ14</accession>
<evidence type="ECO:0000313" key="2">
    <source>
        <dbReference type="EMBL" id="EGB02793.1"/>
    </source>
</evidence>
<dbReference type="OrthoDB" id="3176171at2759"/>